<evidence type="ECO:0000256" key="2">
    <source>
        <dbReference type="ARBA" id="ARBA00004123"/>
    </source>
</evidence>
<dbReference type="GO" id="GO:0005737">
    <property type="term" value="C:cytoplasm"/>
    <property type="evidence" value="ECO:0007669"/>
    <property type="project" value="UniProtKB-SubCell"/>
</dbReference>
<keyword evidence="8" id="KW-1185">Reference proteome</keyword>
<dbReference type="Pfam" id="PF14713">
    <property type="entry name" value="DUF4464"/>
    <property type="match status" value="1"/>
</dbReference>
<evidence type="ECO:0000256" key="3">
    <source>
        <dbReference type="ARBA" id="ARBA00004496"/>
    </source>
</evidence>
<protein>
    <recommendedName>
        <fullName evidence="4">Cilia- and flagella-associated protein 299</fullName>
    </recommendedName>
</protein>
<keyword evidence="6" id="KW-0539">Nucleus</keyword>
<evidence type="ECO:0000256" key="6">
    <source>
        <dbReference type="ARBA" id="ARBA00023242"/>
    </source>
</evidence>
<dbReference type="PANTHER" id="PTHR33588">
    <property type="entry name" value="CILIA- AND FLAGELLA-ASSOCIATED PROTEIN 299"/>
    <property type="match status" value="1"/>
</dbReference>
<evidence type="ECO:0000313" key="8">
    <source>
        <dbReference type="Proteomes" id="UP001295684"/>
    </source>
</evidence>
<evidence type="ECO:0000256" key="5">
    <source>
        <dbReference type="ARBA" id="ARBA00022490"/>
    </source>
</evidence>
<evidence type="ECO:0000256" key="4">
    <source>
        <dbReference type="ARBA" id="ARBA00021436"/>
    </source>
</evidence>
<comment type="function">
    <text evidence="1">May be involved in spermatogenesis.</text>
</comment>
<dbReference type="EMBL" id="CAMPGE010021305">
    <property type="protein sequence ID" value="CAI2379458.1"/>
    <property type="molecule type" value="Genomic_DNA"/>
</dbReference>
<comment type="subcellular location">
    <subcellularLocation>
        <location evidence="3">Cytoplasm</location>
    </subcellularLocation>
    <subcellularLocation>
        <location evidence="2">Nucleus</location>
    </subcellularLocation>
</comment>
<dbReference type="PANTHER" id="PTHR33588:SF1">
    <property type="entry name" value="CILIA- AND FLAGELLA-ASSOCIATED PROTEIN 299"/>
    <property type="match status" value="1"/>
</dbReference>
<dbReference type="AlphaFoldDB" id="A0AAD1XV32"/>
<evidence type="ECO:0000313" key="7">
    <source>
        <dbReference type="EMBL" id="CAI2379458.1"/>
    </source>
</evidence>
<keyword evidence="5" id="KW-0963">Cytoplasm</keyword>
<organism evidence="7 8">
    <name type="scientific">Euplotes crassus</name>
    <dbReference type="NCBI Taxonomy" id="5936"/>
    <lineage>
        <taxon>Eukaryota</taxon>
        <taxon>Sar</taxon>
        <taxon>Alveolata</taxon>
        <taxon>Ciliophora</taxon>
        <taxon>Intramacronucleata</taxon>
        <taxon>Spirotrichea</taxon>
        <taxon>Hypotrichia</taxon>
        <taxon>Euplotida</taxon>
        <taxon>Euplotidae</taxon>
        <taxon>Moneuplotes</taxon>
    </lineage>
</organism>
<accession>A0AAD1XV32</accession>
<reference evidence="7" key="1">
    <citation type="submission" date="2023-07" db="EMBL/GenBank/DDBJ databases">
        <authorList>
            <consortium name="AG Swart"/>
            <person name="Singh M."/>
            <person name="Singh A."/>
            <person name="Seah K."/>
            <person name="Emmerich C."/>
        </authorList>
    </citation>
    <scope>NUCLEOTIDE SEQUENCE</scope>
    <source>
        <strain evidence="7">DP1</strain>
    </source>
</reference>
<dbReference type="InterPro" id="IPR027887">
    <property type="entry name" value="DUF4464"/>
</dbReference>
<evidence type="ECO:0000256" key="1">
    <source>
        <dbReference type="ARBA" id="ARBA00003056"/>
    </source>
</evidence>
<name>A0AAD1XV32_EUPCR</name>
<proteinExistence type="predicted"/>
<dbReference type="Proteomes" id="UP001295684">
    <property type="component" value="Unassembled WGS sequence"/>
</dbReference>
<dbReference type="GO" id="GO:0005634">
    <property type="term" value="C:nucleus"/>
    <property type="evidence" value="ECO:0007669"/>
    <property type="project" value="UniProtKB-SubCell"/>
</dbReference>
<sequence length="253" mass="29998">MYNDDLEGDYIDTSLDKYDNYEAYLDDHIKDIDLFYLEDIELARNLIALGYQSQGEFLHREEFESRKKEIQEAIKLRNSNQPKSLASAGCHIEDSKFLTELASREENVRNGRLATIIFIRHKKEGSNEISGYIDLADRLKNDNFKEYFEKTKTLLPRKSDLSYYNWDTQRCYINDSKNFKVIPNSDEGLLFRNTRDRKIINVRPSFFYTEKDEIEKKVTKGKSKNGDDTTRVDIETPEYLQVVFFDHVTRRRH</sequence>
<gene>
    <name evidence="7" type="ORF">ECRASSUSDP1_LOCUS20868</name>
</gene>
<comment type="caution">
    <text evidence="7">The sequence shown here is derived from an EMBL/GenBank/DDBJ whole genome shotgun (WGS) entry which is preliminary data.</text>
</comment>